<dbReference type="Proteomes" id="UP000289437">
    <property type="component" value="Unassembled WGS sequence"/>
</dbReference>
<dbReference type="SUPFAM" id="SSF51556">
    <property type="entry name" value="Metallo-dependent hydrolases"/>
    <property type="match status" value="1"/>
</dbReference>
<dbReference type="PANTHER" id="PTHR43135:SF3">
    <property type="entry name" value="ALPHA-D-RIBOSE 1-METHYLPHOSPHONATE 5-TRIPHOSPHATE DIPHOSPHATASE"/>
    <property type="match status" value="1"/>
</dbReference>
<dbReference type="InterPro" id="IPR006680">
    <property type="entry name" value="Amidohydro-rel"/>
</dbReference>
<proteinExistence type="predicted"/>
<dbReference type="Gene3D" id="2.30.40.10">
    <property type="entry name" value="Urease, subunit C, domain 1"/>
    <property type="match status" value="1"/>
</dbReference>
<dbReference type="OrthoDB" id="9797498at2"/>
<dbReference type="Pfam" id="PF01979">
    <property type="entry name" value="Amidohydro_1"/>
    <property type="match status" value="1"/>
</dbReference>
<evidence type="ECO:0000313" key="3">
    <source>
        <dbReference type="Proteomes" id="UP000289437"/>
    </source>
</evidence>
<reference evidence="2 3" key="1">
    <citation type="submission" date="2018-11" db="EMBL/GenBank/DDBJ databases">
        <authorList>
            <person name="Mardanov A.V."/>
            <person name="Ravin N.V."/>
            <person name="Dedysh S.N."/>
        </authorList>
    </citation>
    <scope>NUCLEOTIDE SEQUENCE [LARGE SCALE GENOMIC DNA]</scope>
    <source>
        <strain evidence="2 3">AF10</strain>
    </source>
</reference>
<feature type="domain" description="Amidohydrolase-related" evidence="1">
    <location>
        <begin position="77"/>
        <end position="441"/>
    </location>
</feature>
<organism evidence="2 3">
    <name type="scientific">Granulicella sibirica</name>
    <dbReference type="NCBI Taxonomy" id="2479048"/>
    <lineage>
        <taxon>Bacteria</taxon>
        <taxon>Pseudomonadati</taxon>
        <taxon>Acidobacteriota</taxon>
        <taxon>Terriglobia</taxon>
        <taxon>Terriglobales</taxon>
        <taxon>Acidobacteriaceae</taxon>
        <taxon>Granulicella</taxon>
    </lineage>
</organism>
<keyword evidence="3" id="KW-1185">Reference proteome</keyword>
<accession>A0A4Q0T5L1</accession>
<sequence length="447" mass="48040">MVLLASMMLMMAQGTSPEVVAGLGTTQITHVRVIDGTGRAPIENATVTLRDGKIAGIGPSGKTAVKGAKVIDGMGKTVMPGIINAHGHLALVNGTKNDADYYTREHVLDELRQYERYGVTTMLSLGLNRDLVYQIRAEQRAGKLDGASVFVADRGIGVPDGMPPIPHEGDQLYQPKTPEEARKDVDEAAGRHTDFVKIWVDDLYGTKPKMSPSVAQAVIEEAHKDGVPAAAHVFALSDAKGLVGFGVNVLAHSVRDSAVDAELLNAMKTKGVFYLPTLTVDESFFTYAEHPGWMQSEFFKNALTPEAYTMLTSAEYADKVKKDSLTAQHRKDFEQARKNMKAAYDAGVKVGFGTDSGASVYRVPGFAEHHELAMLVEAGLTPMQAIRAATETNASLLGISKKTGTLTVGKDADLILLGGNPLDDIRNTEKIVGVWHEGREVANPAGR</sequence>
<dbReference type="CDD" id="cd01299">
    <property type="entry name" value="Met_dep_hydrolase_A"/>
    <property type="match status" value="1"/>
</dbReference>
<dbReference type="RefSeq" id="WP_128911159.1">
    <property type="nucleotide sequence ID" value="NZ_RDSM01000001.1"/>
</dbReference>
<dbReference type="InterPro" id="IPR032466">
    <property type="entry name" value="Metal_Hydrolase"/>
</dbReference>
<dbReference type="SUPFAM" id="SSF51338">
    <property type="entry name" value="Composite domain of metallo-dependent hydrolases"/>
    <property type="match status" value="1"/>
</dbReference>
<dbReference type="GO" id="GO:0016810">
    <property type="term" value="F:hydrolase activity, acting on carbon-nitrogen (but not peptide) bonds"/>
    <property type="evidence" value="ECO:0007669"/>
    <property type="project" value="InterPro"/>
</dbReference>
<evidence type="ECO:0000259" key="1">
    <source>
        <dbReference type="Pfam" id="PF01979"/>
    </source>
</evidence>
<gene>
    <name evidence="2" type="ORF">GRAN_0216</name>
</gene>
<reference evidence="3" key="2">
    <citation type="submission" date="2019-02" db="EMBL/GenBank/DDBJ databases">
        <title>Granulicella sibirica sp. nov., a psychrotolerant acidobacterium isolated from an organic soil layer in forested tundra, West Siberia.</title>
        <authorList>
            <person name="Oshkin I.Y."/>
            <person name="Kulichevskaya I.S."/>
            <person name="Rijpstra W.I.C."/>
            <person name="Sinninghe Damste J.S."/>
            <person name="Rakitin A.L."/>
            <person name="Ravin N.V."/>
            <person name="Dedysh S.N."/>
        </authorList>
    </citation>
    <scope>NUCLEOTIDE SEQUENCE [LARGE SCALE GENOMIC DNA]</scope>
    <source>
        <strain evidence="3">AF10</strain>
    </source>
</reference>
<dbReference type="PANTHER" id="PTHR43135">
    <property type="entry name" value="ALPHA-D-RIBOSE 1-METHYLPHOSPHONATE 5-TRIPHOSPHATE DIPHOSPHATASE"/>
    <property type="match status" value="1"/>
</dbReference>
<dbReference type="AlphaFoldDB" id="A0A4Q0T5L1"/>
<dbReference type="EMBL" id="RDSM01000001">
    <property type="protein sequence ID" value="RXH56906.1"/>
    <property type="molecule type" value="Genomic_DNA"/>
</dbReference>
<evidence type="ECO:0000313" key="2">
    <source>
        <dbReference type="EMBL" id="RXH56906.1"/>
    </source>
</evidence>
<dbReference type="InterPro" id="IPR057744">
    <property type="entry name" value="OTAase-like"/>
</dbReference>
<protein>
    <submittedName>
        <fullName evidence="2">M38 (Beta-aspartyl dipeptidase) family protein</fullName>
    </submittedName>
</protein>
<name>A0A4Q0T5L1_9BACT</name>
<dbReference type="InterPro" id="IPR011059">
    <property type="entry name" value="Metal-dep_hydrolase_composite"/>
</dbReference>
<dbReference type="Gene3D" id="3.20.20.140">
    <property type="entry name" value="Metal-dependent hydrolases"/>
    <property type="match status" value="1"/>
</dbReference>
<comment type="caution">
    <text evidence="2">The sequence shown here is derived from an EMBL/GenBank/DDBJ whole genome shotgun (WGS) entry which is preliminary data.</text>
</comment>
<dbReference type="InterPro" id="IPR051781">
    <property type="entry name" value="Metallo-dep_Hydrolase"/>
</dbReference>